<organism evidence="2 3">
    <name type="scientific">Waddlia chondrophila (strain ATCC VR-1470 / WSU 86-1044)</name>
    <dbReference type="NCBI Taxonomy" id="716544"/>
    <lineage>
        <taxon>Bacteria</taxon>
        <taxon>Pseudomonadati</taxon>
        <taxon>Chlamydiota</taxon>
        <taxon>Chlamydiia</taxon>
        <taxon>Parachlamydiales</taxon>
        <taxon>Waddliaceae</taxon>
        <taxon>Waddlia</taxon>
    </lineage>
</organism>
<evidence type="ECO:0008006" key="4">
    <source>
        <dbReference type="Google" id="ProtNLM"/>
    </source>
</evidence>
<dbReference type="RefSeq" id="WP_013182063.1">
    <property type="nucleotide sequence ID" value="NC_014225.1"/>
</dbReference>
<feature type="signal peptide" evidence="1">
    <location>
        <begin position="1"/>
        <end position="17"/>
    </location>
</feature>
<reference evidence="2 3" key="1">
    <citation type="journal article" date="2010" name="PLoS ONE">
        <title>The Waddlia genome: a window into chlamydial biology.</title>
        <authorList>
            <person name="Bertelli C."/>
            <person name="Collyn F."/>
            <person name="Croxatto A."/>
            <person name="Ruckert C."/>
            <person name="Polkinghorne A."/>
            <person name="Kebbi-Beghdadi C."/>
            <person name="Goesmann A."/>
            <person name="Vaughan L."/>
            <person name="Greub G."/>
        </authorList>
    </citation>
    <scope>NUCLEOTIDE SEQUENCE [LARGE SCALE GENOMIC DNA]</scope>
    <source>
        <strain evidence="3">ATCC VR-1470 / WSU 86-1044</strain>
    </source>
</reference>
<evidence type="ECO:0000256" key="1">
    <source>
        <dbReference type="SAM" id="SignalP"/>
    </source>
</evidence>
<dbReference type="eggNOG" id="ENOG5032SIG">
    <property type="taxonomic scope" value="Bacteria"/>
</dbReference>
<evidence type="ECO:0000313" key="2">
    <source>
        <dbReference type="EMBL" id="ADI38349.1"/>
    </source>
</evidence>
<accession>D6YW38</accession>
<keyword evidence="1" id="KW-0732">Signal</keyword>
<dbReference type="OrthoDB" id="21131at2"/>
<dbReference type="KEGG" id="wch:wcw_0989"/>
<sequence length="268" mass="30894">MKLISVFLVLLTTVATATDYQPWTKVDLQLYPRVDYIYQHYNKVKGSNGSLNRSGNDHILGFGMYACYSFYSLEFEGRLAHTRDLPCGLDHFKLTGKYQLWNDIVGDPLSVAVGGSVIAASRDAVEEYGLFHHAKLEGEVFVSLGRECSDLSNWLSRWWAMAGIGVGDRGSPWIFSQIAWEKKIFYEWQWRVFADLLFGLGNKAIDFSRQFQGYGLIRHRSVDLGAGIYYSSFCRGDFYLEFKQRVWAYNFPSYAQIFQIRYIYPFGL</sequence>
<dbReference type="EMBL" id="CP001928">
    <property type="protein sequence ID" value="ADI38349.1"/>
    <property type="molecule type" value="Genomic_DNA"/>
</dbReference>
<dbReference type="AlphaFoldDB" id="D6YW38"/>
<protein>
    <recommendedName>
        <fullName evidence="4">Secreted protein</fullName>
    </recommendedName>
</protein>
<gene>
    <name evidence="2" type="ordered locus">wcw_0989</name>
</gene>
<dbReference type="Proteomes" id="UP000001505">
    <property type="component" value="Chromosome"/>
</dbReference>
<dbReference type="STRING" id="716544.wcw_0989"/>
<feature type="chain" id="PRO_5003091185" description="Secreted protein" evidence="1">
    <location>
        <begin position="18"/>
        <end position="268"/>
    </location>
</feature>
<name>D6YW38_WADCW</name>
<evidence type="ECO:0000313" key="3">
    <source>
        <dbReference type="Proteomes" id="UP000001505"/>
    </source>
</evidence>
<dbReference type="HOGENOM" id="CLU_1018815_0_0_0"/>
<proteinExistence type="predicted"/>
<keyword evidence="3" id="KW-1185">Reference proteome</keyword>